<dbReference type="AlphaFoldDB" id="A0A0C2JHQ5"/>
<name>A0A0C2JHQ5_9ACTN</name>
<protein>
    <recommendedName>
        <fullName evidence="1">Ferric siderophore reductase C-terminal domain-containing protein</fullName>
    </recommendedName>
</protein>
<reference evidence="3" key="1">
    <citation type="journal article" date="2015" name="Chem. Biol.">
        <title>Structure, bioactivity, and resistance mechanism of streptomonomicin, an unusual lasso Peptide from an understudied halophilic actinomycete.</title>
        <authorList>
            <person name="Metelev M."/>
            <person name="Tietz J.I."/>
            <person name="Melby J.O."/>
            <person name="Blair P.M."/>
            <person name="Zhu L."/>
            <person name="Livnat I."/>
            <person name="Severinov K."/>
            <person name="Mitchell D.A."/>
        </authorList>
    </citation>
    <scope>NUCLEOTIDE SEQUENCE [LARGE SCALE GENOMIC DNA]</scope>
    <source>
        <strain evidence="3">YIM 90003</strain>
    </source>
</reference>
<keyword evidence="3" id="KW-1185">Reference proteome</keyword>
<comment type="caution">
    <text evidence="2">The sequence shown here is derived from an EMBL/GenBank/DDBJ whole genome shotgun (WGS) entry which is preliminary data.</text>
</comment>
<sequence>MTIDPALRAALVDVGAVNAFFAVETGSAPGTRRPLADLWRADLVDTEIASVRAGLATAAGRPVEDVEPRAAASLGYQGLASRLLSPQVAAALCHGIVAPPAALRWRVSGGRLHLALGEGAGAAASGDRPRAEAAADLVAEHVVTAVLVPAAQTLRARVRLAPRLLYGDAASALAGAAAALAADRPGLAEDAFALVRLLLERPPLRGLGAYSPTGPGDAGPAVFTRATCCLYYRIPGGGVCGDCPIAARARRA</sequence>
<feature type="domain" description="Ferric siderophore reductase C-terminal" evidence="1">
    <location>
        <begin position="225"/>
        <end position="244"/>
    </location>
</feature>
<evidence type="ECO:0000259" key="1">
    <source>
        <dbReference type="Pfam" id="PF11575"/>
    </source>
</evidence>
<evidence type="ECO:0000313" key="2">
    <source>
        <dbReference type="EMBL" id="KIH98420.1"/>
    </source>
</evidence>
<dbReference type="EMBL" id="JROO01000026">
    <property type="protein sequence ID" value="KIH98420.1"/>
    <property type="molecule type" value="Genomic_DNA"/>
</dbReference>
<dbReference type="OrthoDB" id="3290158at2"/>
<accession>A0A0C2JHQ5</accession>
<evidence type="ECO:0000313" key="3">
    <source>
        <dbReference type="Proteomes" id="UP000031675"/>
    </source>
</evidence>
<gene>
    <name evidence="2" type="ORF">LP52_13370</name>
</gene>
<organism evidence="2 3">
    <name type="scientific">Streptomonospora alba</name>
    <dbReference type="NCBI Taxonomy" id="183763"/>
    <lineage>
        <taxon>Bacteria</taxon>
        <taxon>Bacillati</taxon>
        <taxon>Actinomycetota</taxon>
        <taxon>Actinomycetes</taxon>
        <taxon>Streptosporangiales</taxon>
        <taxon>Nocardiopsidaceae</taxon>
        <taxon>Streptomonospora</taxon>
    </lineage>
</organism>
<dbReference type="Proteomes" id="UP000031675">
    <property type="component" value="Unassembled WGS sequence"/>
</dbReference>
<dbReference type="Pfam" id="PF11575">
    <property type="entry name" value="FhuF_C"/>
    <property type="match status" value="1"/>
</dbReference>
<proteinExistence type="predicted"/>
<dbReference type="GO" id="GO:0051537">
    <property type="term" value="F:2 iron, 2 sulfur cluster binding"/>
    <property type="evidence" value="ECO:0007669"/>
    <property type="project" value="InterPro"/>
</dbReference>
<dbReference type="InterPro" id="IPR024726">
    <property type="entry name" value="FhuF_C"/>
</dbReference>
<dbReference type="STRING" id="183763.LP52_13370"/>